<feature type="transmembrane region" description="Helical" evidence="9">
    <location>
        <begin position="205"/>
        <end position="226"/>
    </location>
</feature>
<keyword evidence="7 9" id="KW-0472">Membrane</keyword>
<dbReference type="NCBIfam" id="TIGR00861">
    <property type="entry name" value="MIP"/>
    <property type="match status" value="1"/>
</dbReference>
<dbReference type="AlphaFoldDB" id="A0A158FZT9"/>
<protein>
    <submittedName>
        <fullName evidence="10">Aquaporin Z</fullName>
    </submittedName>
</protein>
<feature type="transmembrane region" description="Helical" evidence="9">
    <location>
        <begin position="81"/>
        <end position="103"/>
    </location>
</feature>
<sequence length="248" mass="25691">MIRRLTAECAGTFWLVLMGCGCSVSAAGYWAAEPGVLGQALVFGLAVTVANYIFRPISGAHFNPAVTVGFAIANRFPVRDLVPYILAQVTGAIAGAALLYVFAGARSGFDVYGSGFGVNGYESHSPGNYPLHAAFLAEAVMSFIFVLANLTMARSRPFRLAGPLIVGLTLALIYAVTIPITGASVNPARSTGPALIAGGWALDELWLFWAAPLAGGVLAGLSYPVLFGGDASSGSSTAERTLNDSPLR</sequence>
<dbReference type="PROSITE" id="PS00221">
    <property type="entry name" value="MIP"/>
    <property type="match status" value="1"/>
</dbReference>
<organism evidence="10 11">
    <name type="scientific">Caballeronia choica</name>
    <dbReference type="NCBI Taxonomy" id="326476"/>
    <lineage>
        <taxon>Bacteria</taxon>
        <taxon>Pseudomonadati</taxon>
        <taxon>Pseudomonadota</taxon>
        <taxon>Betaproteobacteria</taxon>
        <taxon>Burkholderiales</taxon>
        <taxon>Burkholderiaceae</taxon>
        <taxon>Caballeronia</taxon>
    </lineage>
</organism>
<evidence type="ECO:0000313" key="10">
    <source>
        <dbReference type="EMBL" id="SAL25121.1"/>
    </source>
</evidence>
<dbReference type="Proteomes" id="UP000054770">
    <property type="component" value="Unassembled WGS sequence"/>
</dbReference>
<evidence type="ECO:0000256" key="5">
    <source>
        <dbReference type="ARBA" id="ARBA00022692"/>
    </source>
</evidence>
<feature type="transmembrane region" description="Helical" evidence="9">
    <location>
        <begin position="12"/>
        <end position="30"/>
    </location>
</feature>
<evidence type="ECO:0000313" key="11">
    <source>
        <dbReference type="Proteomes" id="UP000054770"/>
    </source>
</evidence>
<evidence type="ECO:0000256" key="1">
    <source>
        <dbReference type="ARBA" id="ARBA00004651"/>
    </source>
</evidence>
<dbReference type="PROSITE" id="PS51257">
    <property type="entry name" value="PROKAR_LIPOPROTEIN"/>
    <property type="match status" value="1"/>
</dbReference>
<gene>
    <name evidence="10" type="ORF">AWB68_01124</name>
</gene>
<dbReference type="GO" id="GO:0005886">
    <property type="term" value="C:plasma membrane"/>
    <property type="evidence" value="ECO:0007669"/>
    <property type="project" value="UniProtKB-SubCell"/>
</dbReference>
<dbReference type="EMBL" id="FCON02000008">
    <property type="protein sequence ID" value="SAL25121.1"/>
    <property type="molecule type" value="Genomic_DNA"/>
</dbReference>
<keyword evidence="5 8" id="KW-0812">Transmembrane</keyword>
<accession>A0A158FZT9</accession>
<dbReference type="Pfam" id="PF00230">
    <property type="entry name" value="MIP"/>
    <property type="match status" value="1"/>
</dbReference>
<evidence type="ECO:0000256" key="2">
    <source>
        <dbReference type="ARBA" id="ARBA00006175"/>
    </source>
</evidence>
<dbReference type="InterPro" id="IPR034294">
    <property type="entry name" value="Aquaporin_transptr"/>
</dbReference>
<keyword evidence="6 9" id="KW-1133">Transmembrane helix</keyword>
<name>A0A158FZT9_9BURK</name>
<dbReference type="InterPro" id="IPR023271">
    <property type="entry name" value="Aquaporin-like"/>
</dbReference>
<keyword evidence="4" id="KW-1003">Cell membrane</keyword>
<dbReference type="InterPro" id="IPR022357">
    <property type="entry name" value="MIP_CS"/>
</dbReference>
<dbReference type="Gene3D" id="1.20.1080.10">
    <property type="entry name" value="Glycerol uptake facilitator protein"/>
    <property type="match status" value="1"/>
</dbReference>
<evidence type="ECO:0000256" key="4">
    <source>
        <dbReference type="ARBA" id="ARBA00022475"/>
    </source>
</evidence>
<dbReference type="PRINTS" id="PR00783">
    <property type="entry name" value="MINTRINSICP"/>
</dbReference>
<feature type="transmembrane region" description="Helical" evidence="9">
    <location>
        <begin position="160"/>
        <end position="185"/>
    </location>
</feature>
<feature type="transmembrane region" description="Helical" evidence="9">
    <location>
        <begin position="129"/>
        <end position="148"/>
    </location>
</feature>
<evidence type="ECO:0000256" key="3">
    <source>
        <dbReference type="ARBA" id="ARBA00022448"/>
    </source>
</evidence>
<keyword evidence="11" id="KW-1185">Reference proteome</keyword>
<evidence type="ECO:0000256" key="6">
    <source>
        <dbReference type="ARBA" id="ARBA00022989"/>
    </source>
</evidence>
<evidence type="ECO:0000256" key="7">
    <source>
        <dbReference type="ARBA" id="ARBA00023136"/>
    </source>
</evidence>
<comment type="similarity">
    <text evidence="2 8">Belongs to the MIP/aquaporin (TC 1.A.8) family.</text>
</comment>
<dbReference type="SUPFAM" id="SSF81338">
    <property type="entry name" value="Aquaporin-like"/>
    <property type="match status" value="1"/>
</dbReference>
<comment type="caution">
    <text evidence="10">The sequence shown here is derived from an EMBL/GenBank/DDBJ whole genome shotgun (WGS) entry which is preliminary data.</text>
</comment>
<dbReference type="PANTHER" id="PTHR19139">
    <property type="entry name" value="AQUAPORIN TRANSPORTER"/>
    <property type="match status" value="1"/>
</dbReference>
<dbReference type="PANTHER" id="PTHR19139:SF199">
    <property type="entry name" value="MIP17260P"/>
    <property type="match status" value="1"/>
</dbReference>
<evidence type="ECO:0000256" key="8">
    <source>
        <dbReference type="RuleBase" id="RU000477"/>
    </source>
</evidence>
<proteinExistence type="inferred from homology"/>
<dbReference type="GO" id="GO:0015250">
    <property type="term" value="F:water channel activity"/>
    <property type="evidence" value="ECO:0007669"/>
    <property type="project" value="TreeGrafter"/>
</dbReference>
<comment type="subcellular location">
    <subcellularLocation>
        <location evidence="1">Cell membrane</location>
        <topology evidence="1">Multi-pass membrane protein</topology>
    </subcellularLocation>
</comment>
<dbReference type="InterPro" id="IPR000425">
    <property type="entry name" value="MIP"/>
</dbReference>
<reference evidence="10" key="1">
    <citation type="submission" date="2016-01" db="EMBL/GenBank/DDBJ databases">
        <authorList>
            <person name="Peeters C."/>
        </authorList>
    </citation>
    <scope>NUCLEOTIDE SEQUENCE [LARGE SCALE GENOMIC DNA]</scope>
    <source>
        <strain evidence="10">LMG 22940</strain>
    </source>
</reference>
<keyword evidence="3 8" id="KW-0813">Transport</keyword>
<evidence type="ECO:0000256" key="9">
    <source>
        <dbReference type="SAM" id="Phobius"/>
    </source>
</evidence>